<keyword evidence="4" id="KW-1185">Reference proteome</keyword>
<sequence length="164" mass="18268">MEYQTQSKAALDQLCRERSIPCRGKTKEELLQALVDYDMQQAVQNDASNTAGEIPAAFVRDVPSSGDPLDCYLQTVLKYVDSADANQRLQLILQYQETAERQAEREAAERQAAREHELKMAELERLTASPVTGKLADVHTANRATVDRSRGFAKGASSWRTTPP</sequence>
<keyword evidence="1" id="KW-0175">Coiled coil</keyword>
<gene>
    <name evidence="3" type="ORF">PECUL_23A049194</name>
</gene>
<evidence type="ECO:0000313" key="4">
    <source>
        <dbReference type="Proteomes" id="UP001295444"/>
    </source>
</evidence>
<dbReference type="Proteomes" id="UP001295444">
    <property type="component" value="Chromosome 01"/>
</dbReference>
<evidence type="ECO:0000256" key="2">
    <source>
        <dbReference type="SAM" id="MobiDB-lite"/>
    </source>
</evidence>
<dbReference type="AlphaFoldDB" id="A0AAD1QYU4"/>
<proteinExistence type="predicted"/>
<feature type="coiled-coil region" evidence="1">
    <location>
        <begin position="96"/>
        <end position="126"/>
    </location>
</feature>
<name>A0AAD1QYU4_PELCU</name>
<feature type="region of interest" description="Disordered" evidence="2">
    <location>
        <begin position="138"/>
        <end position="164"/>
    </location>
</feature>
<organism evidence="3 4">
    <name type="scientific">Pelobates cultripes</name>
    <name type="common">Western spadefoot toad</name>
    <dbReference type="NCBI Taxonomy" id="61616"/>
    <lineage>
        <taxon>Eukaryota</taxon>
        <taxon>Metazoa</taxon>
        <taxon>Chordata</taxon>
        <taxon>Craniata</taxon>
        <taxon>Vertebrata</taxon>
        <taxon>Euteleostomi</taxon>
        <taxon>Amphibia</taxon>
        <taxon>Batrachia</taxon>
        <taxon>Anura</taxon>
        <taxon>Pelobatoidea</taxon>
        <taxon>Pelobatidae</taxon>
        <taxon>Pelobates</taxon>
    </lineage>
</organism>
<dbReference type="EMBL" id="OW240912">
    <property type="protein sequence ID" value="CAH2220423.1"/>
    <property type="molecule type" value="Genomic_DNA"/>
</dbReference>
<evidence type="ECO:0000313" key="3">
    <source>
        <dbReference type="EMBL" id="CAH2220423.1"/>
    </source>
</evidence>
<accession>A0AAD1QYU4</accession>
<reference evidence="3" key="1">
    <citation type="submission" date="2022-03" db="EMBL/GenBank/DDBJ databases">
        <authorList>
            <person name="Alioto T."/>
            <person name="Alioto T."/>
            <person name="Gomez Garrido J."/>
        </authorList>
    </citation>
    <scope>NUCLEOTIDE SEQUENCE</scope>
</reference>
<evidence type="ECO:0000256" key="1">
    <source>
        <dbReference type="SAM" id="Coils"/>
    </source>
</evidence>
<protein>
    <submittedName>
        <fullName evidence="3">71 kDa</fullName>
    </submittedName>
</protein>